<dbReference type="RefSeq" id="WP_035537205.1">
    <property type="nucleotide sequence ID" value="NZ_ARYL01000009.1"/>
</dbReference>
<comment type="caution">
    <text evidence="2">The sequence shown here is derived from an EMBL/GenBank/DDBJ whole genome shotgun (WGS) entry which is preliminary data.</text>
</comment>
<dbReference type="OrthoDB" id="7428045at2"/>
<accession>A0A059G975</accession>
<keyword evidence="1" id="KW-0732">Signal</keyword>
<evidence type="ECO:0000256" key="1">
    <source>
        <dbReference type="SAM" id="SignalP"/>
    </source>
</evidence>
<keyword evidence="3" id="KW-1185">Reference proteome</keyword>
<dbReference type="EMBL" id="ARYL01000009">
    <property type="protein sequence ID" value="KDA03028.1"/>
    <property type="molecule type" value="Genomic_DNA"/>
</dbReference>
<organism evidence="2 3">
    <name type="scientific">Hyphomonas oceanitis SCH89</name>
    <dbReference type="NCBI Taxonomy" id="1280953"/>
    <lineage>
        <taxon>Bacteria</taxon>
        <taxon>Pseudomonadati</taxon>
        <taxon>Pseudomonadota</taxon>
        <taxon>Alphaproteobacteria</taxon>
        <taxon>Hyphomonadales</taxon>
        <taxon>Hyphomonadaceae</taxon>
        <taxon>Hyphomonas</taxon>
    </lineage>
</organism>
<dbReference type="STRING" id="1280953.HOC_07624"/>
<dbReference type="Proteomes" id="UP000024942">
    <property type="component" value="Unassembled WGS sequence"/>
</dbReference>
<sequence>MTFSGSRLVLAGLVGAMAFCAACSGSASPDAGEKGEAAQGKKVAGGEADRLLGAVNLPKPDWLPKGFPLPDDAHIYIVTKPNVTPAAYQLQARTMADGDKVFADMIQWGEDQGISVTDALAGREVGATRVLEVSGGGWAGVSSVQIQDDASGYRRIILSLQKAE</sequence>
<gene>
    <name evidence="2" type="ORF">HOC_07624</name>
</gene>
<dbReference type="AlphaFoldDB" id="A0A059G975"/>
<reference evidence="2 3" key="1">
    <citation type="journal article" date="2014" name="Antonie Van Leeuwenhoek">
        <title>Hyphomonas beringensis sp. nov. and Hyphomonas chukchiensis sp. nov., isolated from surface seawater of the Bering Sea and Chukchi Sea.</title>
        <authorList>
            <person name="Li C."/>
            <person name="Lai Q."/>
            <person name="Li G."/>
            <person name="Dong C."/>
            <person name="Wang J."/>
            <person name="Liao Y."/>
            <person name="Shao Z."/>
        </authorList>
    </citation>
    <scope>NUCLEOTIDE SEQUENCE [LARGE SCALE GENOMIC DNA]</scope>
    <source>
        <strain evidence="2 3">SCH89</strain>
    </source>
</reference>
<proteinExistence type="predicted"/>
<feature type="chain" id="PRO_5001578085" description="Lipoprotein" evidence="1">
    <location>
        <begin position="28"/>
        <end position="164"/>
    </location>
</feature>
<dbReference type="PATRIC" id="fig|1280953.3.peg.1546"/>
<evidence type="ECO:0008006" key="4">
    <source>
        <dbReference type="Google" id="ProtNLM"/>
    </source>
</evidence>
<evidence type="ECO:0000313" key="3">
    <source>
        <dbReference type="Proteomes" id="UP000024942"/>
    </source>
</evidence>
<evidence type="ECO:0000313" key="2">
    <source>
        <dbReference type="EMBL" id="KDA03028.1"/>
    </source>
</evidence>
<name>A0A059G975_9PROT</name>
<feature type="signal peptide" evidence="1">
    <location>
        <begin position="1"/>
        <end position="27"/>
    </location>
</feature>
<protein>
    <recommendedName>
        <fullName evidence="4">Lipoprotein</fullName>
    </recommendedName>
</protein>